<keyword evidence="2" id="KW-0229">DNA integration</keyword>
<dbReference type="InterPro" id="IPR053876">
    <property type="entry name" value="Phage_int_M"/>
</dbReference>
<dbReference type="InterPro" id="IPR038488">
    <property type="entry name" value="Integrase_DNA-bd_sf"/>
</dbReference>
<dbReference type="CDD" id="cd00801">
    <property type="entry name" value="INT_P4_C"/>
    <property type="match status" value="1"/>
</dbReference>
<dbReference type="AlphaFoldDB" id="A0A4Y9JRG8"/>
<dbReference type="Pfam" id="PF22022">
    <property type="entry name" value="Phage_int_M"/>
    <property type="match status" value="1"/>
</dbReference>
<dbReference type="SUPFAM" id="SSF56349">
    <property type="entry name" value="DNA breaking-rejoining enzymes"/>
    <property type="match status" value="1"/>
</dbReference>
<evidence type="ECO:0000256" key="1">
    <source>
        <dbReference type="ARBA" id="ARBA00008857"/>
    </source>
</evidence>
<evidence type="ECO:0000313" key="8">
    <source>
        <dbReference type="EMBL" id="TFV08281.1"/>
    </source>
</evidence>
<dbReference type="InterPro" id="IPR010998">
    <property type="entry name" value="Integrase_recombinase_N"/>
</dbReference>
<evidence type="ECO:0000256" key="3">
    <source>
        <dbReference type="ARBA" id="ARBA00023125"/>
    </source>
</evidence>
<accession>A0A4Y9JRG8</accession>
<dbReference type="PROSITE" id="PS51900">
    <property type="entry name" value="CB"/>
    <property type="match status" value="1"/>
</dbReference>
<dbReference type="Proteomes" id="UP000297396">
    <property type="component" value="Unassembled WGS sequence"/>
</dbReference>
<dbReference type="PANTHER" id="PTHR30629:SF6">
    <property type="entry name" value="PROPHAGE INTEGRASE INTA-RELATED"/>
    <property type="match status" value="1"/>
</dbReference>
<gene>
    <name evidence="8" type="ORF">E4T80_10670</name>
</gene>
<dbReference type="GO" id="GO:0015074">
    <property type="term" value="P:DNA integration"/>
    <property type="evidence" value="ECO:0007669"/>
    <property type="project" value="UniProtKB-KW"/>
</dbReference>
<evidence type="ECO:0000259" key="6">
    <source>
        <dbReference type="PROSITE" id="PS51898"/>
    </source>
</evidence>
<sequence>MKYKLTDTQVRQAKPKDKDYPLADGGGLRLIVRKNEAKVFVFNYNKPYTKKKSNITIGNYPDISLSQARARHAEFRALLAQDIDPVQQREQDRQAQAEKISRTFERMALNWFEMRKQQANFSDRTAKDTLALFERHILPRFGAYPIESLSPLIAINALKPLEAEGKLETVRKIISKLNDVMRFALHRGYIPNNPLAEIHKEFDKPVSKGMNTIAPEELTDFLTALYQARDAGRFAISSFYAVMLALLTGSRPSEVARAKWVDLNLSERLWQYRVQKGNKNLPEGRLHTVTLSTQAVRLFEKMRVINTTLHLNNGFVFPSHSAKNGHITIEAIRQAIIKSIGSGRLTTHGIRHLFSTSLNDTGNYSPDWIEQALSHKDKNAIRRTYNKAQYLEQRFDMLQQWADYVESQAPQPFL</sequence>
<dbReference type="InterPro" id="IPR011010">
    <property type="entry name" value="DNA_brk_join_enz"/>
</dbReference>
<feature type="domain" description="Tyr recombinase" evidence="6">
    <location>
        <begin position="208"/>
        <end position="403"/>
    </location>
</feature>
<dbReference type="Gene3D" id="3.30.160.390">
    <property type="entry name" value="Integrase, DNA-binding domain"/>
    <property type="match status" value="1"/>
</dbReference>
<dbReference type="OrthoDB" id="9795573at2"/>
<reference evidence="8 9" key="1">
    <citation type="submission" date="2019-03" db="EMBL/GenBank/DDBJ databases">
        <title>Diversity of the mouse oral microbiome.</title>
        <authorList>
            <person name="Joseph S."/>
            <person name="Aduse-Opoku J."/>
            <person name="Curtis M."/>
            <person name="Wade W."/>
            <person name="Hashim A."/>
        </authorList>
    </citation>
    <scope>NUCLEOTIDE SEQUENCE [LARGE SCALE GENOMIC DNA]</scope>
    <source>
        <strain evidence="8 9">WT12</strain>
    </source>
</reference>
<keyword evidence="3 5" id="KW-0238">DNA-binding</keyword>
<dbReference type="GO" id="GO:0006310">
    <property type="term" value="P:DNA recombination"/>
    <property type="evidence" value="ECO:0007669"/>
    <property type="project" value="UniProtKB-KW"/>
</dbReference>
<evidence type="ECO:0000313" key="9">
    <source>
        <dbReference type="Proteomes" id="UP000297396"/>
    </source>
</evidence>
<comment type="caution">
    <text evidence="8">The sequence shown here is derived from an EMBL/GenBank/DDBJ whole genome shotgun (WGS) entry which is preliminary data.</text>
</comment>
<evidence type="ECO:0000256" key="4">
    <source>
        <dbReference type="ARBA" id="ARBA00023172"/>
    </source>
</evidence>
<organism evidence="8 9">
    <name type="scientific">Muribacter muris</name>
    <dbReference type="NCBI Taxonomy" id="67855"/>
    <lineage>
        <taxon>Bacteria</taxon>
        <taxon>Pseudomonadati</taxon>
        <taxon>Pseudomonadota</taxon>
        <taxon>Gammaproteobacteria</taxon>
        <taxon>Pasteurellales</taxon>
        <taxon>Pasteurellaceae</taxon>
        <taxon>Muribacter</taxon>
    </lineage>
</organism>
<name>A0A4Y9JRG8_9PAST</name>
<evidence type="ECO:0000259" key="7">
    <source>
        <dbReference type="PROSITE" id="PS51900"/>
    </source>
</evidence>
<dbReference type="Pfam" id="PF13356">
    <property type="entry name" value="Arm-DNA-bind_3"/>
    <property type="match status" value="1"/>
</dbReference>
<dbReference type="InterPro" id="IPR013762">
    <property type="entry name" value="Integrase-like_cat_sf"/>
</dbReference>
<proteinExistence type="inferred from homology"/>
<protein>
    <submittedName>
        <fullName evidence="8">DUF4102 domain-containing protein</fullName>
    </submittedName>
</protein>
<dbReference type="InterPro" id="IPR002104">
    <property type="entry name" value="Integrase_catalytic"/>
</dbReference>
<comment type="similarity">
    <text evidence="1">Belongs to the 'phage' integrase family.</text>
</comment>
<dbReference type="Gene3D" id="1.10.150.130">
    <property type="match status" value="1"/>
</dbReference>
<evidence type="ECO:0000256" key="2">
    <source>
        <dbReference type="ARBA" id="ARBA00022908"/>
    </source>
</evidence>
<dbReference type="InterPro" id="IPR050808">
    <property type="entry name" value="Phage_Integrase"/>
</dbReference>
<dbReference type="RefSeq" id="WP_135058241.1">
    <property type="nucleotide sequence ID" value="NZ_JADGLC010000026.1"/>
</dbReference>
<dbReference type="PANTHER" id="PTHR30629">
    <property type="entry name" value="PROPHAGE INTEGRASE"/>
    <property type="match status" value="1"/>
</dbReference>
<dbReference type="PROSITE" id="PS51898">
    <property type="entry name" value="TYR_RECOMBINASE"/>
    <property type="match status" value="1"/>
</dbReference>
<dbReference type="InterPro" id="IPR044068">
    <property type="entry name" value="CB"/>
</dbReference>
<dbReference type="Pfam" id="PF00589">
    <property type="entry name" value="Phage_integrase"/>
    <property type="match status" value="1"/>
</dbReference>
<dbReference type="GO" id="GO:0003677">
    <property type="term" value="F:DNA binding"/>
    <property type="evidence" value="ECO:0007669"/>
    <property type="project" value="UniProtKB-UniRule"/>
</dbReference>
<dbReference type="InterPro" id="IPR025166">
    <property type="entry name" value="Integrase_DNA_bind_dom"/>
</dbReference>
<dbReference type="EMBL" id="SPPA01000026">
    <property type="protein sequence ID" value="TFV08281.1"/>
    <property type="molecule type" value="Genomic_DNA"/>
</dbReference>
<keyword evidence="4" id="KW-0233">DNA recombination</keyword>
<feature type="domain" description="Core-binding (CB)" evidence="7">
    <location>
        <begin position="102"/>
        <end position="185"/>
    </location>
</feature>
<dbReference type="Gene3D" id="1.10.443.10">
    <property type="entry name" value="Intergrase catalytic core"/>
    <property type="match status" value="1"/>
</dbReference>
<evidence type="ECO:0000256" key="5">
    <source>
        <dbReference type="PROSITE-ProRule" id="PRU01248"/>
    </source>
</evidence>